<evidence type="ECO:0000313" key="2">
    <source>
        <dbReference type="Proteomes" id="UP000635565"/>
    </source>
</evidence>
<comment type="caution">
    <text evidence="1">The sequence shown here is derived from an EMBL/GenBank/DDBJ whole genome shotgun (WGS) entry which is preliminary data.</text>
</comment>
<keyword evidence="2" id="KW-1185">Reference proteome</keyword>
<reference evidence="1 2" key="1">
    <citation type="journal article" date="2021" name="Int. J. Syst. Evol. Microbiol.">
        <title>Reticulibacter mediterranei gen. nov., sp. nov., within the new family Reticulibacteraceae fam. nov., and Ktedonospora formicarum gen. nov., sp. nov., Ktedonobacter robiniae sp. nov., Dictyobacter formicarum sp. nov. and Dictyobacter arantiisoli sp. nov., belonging to the class Ktedonobacteria.</title>
        <authorList>
            <person name="Yabe S."/>
            <person name="Zheng Y."/>
            <person name="Wang C.M."/>
            <person name="Sakai Y."/>
            <person name="Abe K."/>
            <person name="Yokota A."/>
            <person name="Donadio S."/>
            <person name="Cavaletti L."/>
            <person name="Monciardini P."/>
        </authorList>
    </citation>
    <scope>NUCLEOTIDE SEQUENCE [LARGE SCALE GENOMIC DNA]</scope>
    <source>
        <strain evidence="1 2">SOSP1-9</strain>
    </source>
</reference>
<dbReference type="EMBL" id="BNJJ01000006">
    <property type="protein sequence ID" value="GHO84614.1"/>
    <property type="molecule type" value="Genomic_DNA"/>
</dbReference>
<evidence type="ECO:0000313" key="1">
    <source>
        <dbReference type="EMBL" id="GHO84614.1"/>
    </source>
</evidence>
<organism evidence="1 2">
    <name type="scientific">Dictyobacter formicarum</name>
    <dbReference type="NCBI Taxonomy" id="2778368"/>
    <lineage>
        <taxon>Bacteria</taxon>
        <taxon>Bacillati</taxon>
        <taxon>Chloroflexota</taxon>
        <taxon>Ktedonobacteria</taxon>
        <taxon>Ktedonobacterales</taxon>
        <taxon>Dictyobacteraceae</taxon>
        <taxon>Dictyobacter</taxon>
    </lineage>
</organism>
<dbReference type="Proteomes" id="UP000635565">
    <property type="component" value="Unassembled WGS sequence"/>
</dbReference>
<gene>
    <name evidence="1" type="ORF">KSZ_26200</name>
</gene>
<proteinExistence type="predicted"/>
<sequence>MHKKNVYDLVNLTDNGPPYKKYPILSLIIKHTVKTTLYMLIRSTSGRKPCPGKS</sequence>
<protein>
    <submittedName>
        <fullName evidence="1">Uncharacterized protein</fullName>
    </submittedName>
</protein>
<name>A0ABQ3VEQ4_9CHLR</name>
<accession>A0ABQ3VEQ4</accession>